<protein>
    <submittedName>
        <fullName evidence="1">6-phospho-beta-glucosidase</fullName>
        <ecNumber evidence="1">3.2.1.86</ecNumber>
    </submittedName>
</protein>
<keyword evidence="1" id="KW-0326">Glycosidase</keyword>
<dbReference type="GO" id="GO:0008706">
    <property type="term" value="F:6-phospho-beta-glucosidase activity"/>
    <property type="evidence" value="ECO:0007669"/>
    <property type="project" value="UniProtKB-EC"/>
</dbReference>
<organism evidence="1 2">
    <name type="scientific">Escherichia coli</name>
    <dbReference type="NCBI Taxonomy" id="562"/>
    <lineage>
        <taxon>Bacteria</taxon>
        <taxon>Pseudomonadati</taxon>
        <taxon>Pseudomonadota</taxon>
        <taxon>Gammaproteobacteria</taxon>
        <taxon>Enterobacterales</taxon>
        <taxon>Enterobacteriaceae</taxon>
        <taxon>Escherichia</taxon>
    </lineage>
</organism>
<evidence type="ECO:0000313" key="2">
    <source>
        <dbReference type="Proteomes" id="UP000254079"/>
    </source>
</evidence>
<proteinExistence type="predicted"/>
<dbReference type="Pfam" id="PF00232">
    <property type="entry name" value="Glyco_hydro_1"/>
    <property type="match status" value="1"/>
</dbReference>
<gene>
    <name evidence="1" type="primary">celA_2</name>
    <name evidence="1" type="ORF">NCTC8622_05220</name>
</gene>
<name>A0A376U983_ECOLX</name>
<dbReference type="InterPro" id="IPR001360">
    <property type="entry name" value="Glyco_hydro_1"/>
</dbReference>
<evidence type="ECO:0000313" key="1">
    <source>
        <dbReference type="EMBL" id="STI86104.1"/>
    </source>
</evidence>
<accession>A0A376U983</accession>
<dbReference type="SUPFAM" id="SSF51445">
    <property type="entry name" value="(Trans)glycosidases"/>
    <property type="match status" value="1"/>
</dbReference>
<dbReference type="InterPro" id="IPR017853">
    <property type="entry name" value="GH"/>
</dbReference>
<dbReference type="Proteomes" id="UP000254079">
    <property type="component" value="Unassembled WGS sequence"/>
</dbReference>
<dbReference type="EC" id="3.2.1.86" evidence="1"/>
<keyword evidence="1" id="KW-0378">Hydrolase</keyword>
<sequence>MTFNEINNQVNFSESLCPFTNSGILYSPEEDINEREQIMYQAVHYELVASALAVQTGKSINPEFNIGCMIAMCPIYPLTCAPNDMMMATKAMHRRYWFTDVHTRGYYPQHMLNYFARKGFNLDITPEDNAILASGCVDFIGFSYYMSFTTQFSPDNPQLDYVEPRDLVSNPYIDTSEWNGKLIRQGYVIHSTGSGIISSCRCLLSKMDLVRLTRDKLTAR</sequence>
<dbReference type="Gene3D" id="3.20.20.80">
    <property type="entry name" value="Glycosidases"/>
    <property type="match status" value="1"/>
</dbReference>
<reference evidence="1 2" key="1">
    <citation type="submission" date="2018-06" db="EMBL/GenBank/DDBJ databases">
        <authorList>
            <consortium name="Pathogen Informatics"/>
            <person name="Doyle S."/>
        </authorList>
    </citation>
    <scope>NUCLEOTIDE SEQUENCE [LARGE SCALE GENOMIC DNA]</scope>
    <source>
        <strain evidence="1 2">NCTC8622</strain>
    </source>
</reference>
<dbReference type="AlphaFoldDB" id="A0A376U983"/>
<dbReference type="GO" id="GO:0005975">
    <property type="term" value="P:carbohydrate metabolic process"/>
    <property type="evidence" value="ECO:0007669"/>
    <property type="project" value="InterPro"/>
</dbReference>
<dbReference type="EMBL" id="UGCP01000002">
    <property type="protein sequence ID" value="STI86104.1"/>
    <property type="molecule type" value="Genomic_DNA"/>
</dbReference>